<proteinExistence type="predicted"/>
<accession>A0ABT9RYF3</accession>
<evidence type="ECO:0000259" key="5">
    <source>
        <dbReference type="Pfam" id="PF00296"/>
    </source>
</evidence>
<dbReference type="SUPFAM" id="SSF51679">
    <property type="entry name" value="Bacterial luciferase-like"/>
    <property type="match status" value="1"/>
</dbReference>
<gene>
    <name evidence="6" type="ORF">J2X98_003897</name>
</gene>
<dbReference type="PANTHER" id="PTHR42847:SF4">
    <property type="entry name" value="ALKANESULFONATE MONOOXYGENASE-RELATED"/>
    <property type="match status" value="1"/>
</dbReference>
<evidence type="ECO:0000313" key="6">
    <source>
        <dbReference type="EMBL" id="MDP9890283.1"/>
    </source>
</evidence>
<dbReference type="Proteomes" id="UP001226577">
    <property type="component" value="Unassembled WGS sequence"/>
</dbReference>
<evidence type="ECO:0000256" key="2">
    <source>
        <dbReference type="ARBA" id="ARBA00022643"/>
    </source>
</evidence>
<protein>
    <submittedName>
        <fullName evidence="6">Alkanesulfonate monooxygenase SsuD/methylene tetrahydromethanopterin reductase-like flavin-dependent oxidoreductase (Luciferase family)</fullName>
    </submittedName>
</protein>
<dbReference type="EMBL" id="JAUSRE010000025">
    <property type="protein sequence ID" value="MDP9890283.1"/>
    <property type="molecule type" value="Genomic_DNA"/>
</dbReference>
<keyword evidence="3" id="KW-0560">Oxidoreductase</keyword>
<dbReference type="InterPro" id="IPR011251">
    <property type="entry name" value="Luciferase-like_dom"/>
</dbReference>
<dbReference type="CDD" id="cd01094">
    <property type="entry name" value="Alkanesulfonate_monoxygenase"/>
    <property type="match status" value="1"/>
</dbReference>
<dbReference type="Pfam" id="PF00296">
    <property type="entry name" value="Bac_luciferase"/>
    <property type="match status" value="1"/>
</dbReference>
<dbReference type="PANTHER" id="PTHR42847">
    <property type="entry name" value="ALKANESULFONATE MONOOXYGENASE"/>
    <property type="match status" value="1"/>
</dbReference>
<evidence type="ECO:0000256" key="4">
    <source>
        <dbReference type="ARBA" id="ARBA00023033"/>
    </source>
</evidence>
<dbReference type="InterPro" id="IPR050172">
    <property type="entry name" value="SsuD_RutA_monooxygenase"/>
</dbReference>
<keyword evidence="4" id="KW-0503">Monooxygenase</keyword>
<organism evidence="6 7">
    <name type="scientific">Pseudarthrobacter enclensis</name>
    <dbReference type="NCBI Taxonomy" id="993070"/>
    <lineage>
        <taxon>Bacteria</taxon>
        <taxon>Bacillati</taxon>
        <taxon>Actinomycetota</taxon>
        <taxon>Actinomycetes</taxon>
        <taxon>Micrococcales</taxon>
        <taxon>Micrococcaceae</taxon>
        <taxon>Pseudarthrobacter</taxon>
    </lineage>
</organism>
<keyword evidence="2" id="KW-0288">FMN</keyword>
<name>A0ABT9RYF3_9MICC</name>
<dbReference type="InterPro" id="IPR036661">
    <property type="entry name" value="Luciferase-like_sf"/>
</dbReference>
<feature type="domain" description="Luciferase-like" evidence="5">
    <location>
        <begin position="29"/>
        <end position="349"/>
    </location>
</feature>
<evidence type="ECO:0000256" key="1">
    <source>
        <dbReference type="ARBA" id="ARBA00022630"/>
    </source>
</evidence>
<keyword evidence="1" id="KW-0285">Flavoprotein</keyword>
<comment type="caution">
    <text evidence="6">The sequence shown here is derived from an EMBL/GenBank/DDBJ whole genome shotgun (WGS) entry which is preliminary data.</text>
</comment>
<evidence type="ECO:0000313" key="7">
    <source>
        <dbReference type="Proteomes" id="UP001226577"/>
    </source>
</evidence>
<evidence type="ECO:0000256" key="3">
    <source>
        <dbReference type="ARBA" id="ARBA00023002"/>
    </source>
</evidence>
<sequence>MTMPAHELDTFGKGAVALESTPIMNDQKMKLGLFAFNCSGGMVMSNAPTTFRVTWEQQKKIAQLADRIGFEALVPVARWRGFGGETNFNGVCYETFTWAAGLAEATENIQIFTTTHVPTVHPIVGAKMATTIDHISEGRYGINVVMGWFPPEMEMFGGKQREHDDRYRFGSEWLDFAQELWTKDGSFDFEGEYFQANGVEAYPKPLSGPRPALINAGSSPAGLEFSAKYVDVNLTALDSLESMKEHSDKIKGVARDKYNRNIQVMTYALVVCRDTEEEAKAAHRRIIDEGDWDGARNVMSALGMESQSFQAQIEKFQERFIAGWGGINIVGTPEQVVQQFQELSDAGMDGAILGFLDYAEELEHFNEKVMPLLREAGLRY</sequence>
<keyword evidence="7" id="KW-1185">Reference proteome</keyword>
<reference evidence="6 7" key="1">
    <citation type="submission" date="2023-07" db="EMBL/GenBank/DDBJ databases">
        <title>Sorghum-associated microbial communities from plants grown in Nebraska, USA.</title>
        <authorList>
            <person name="Schachtman D."/>
        </authorList>
    </citation>
    <scope>NUCLEOTIDE SEQUENCE [LARGE SCALE GENOMIC DNA]</scope>
    <source>
        <strain evidence="6 7">CC222</strain>
    </source>
</reference>
<dbReference type="Gene3D" id="3.20.20.30">
    <property type="entry name" value="Luciferase-like domain"/>
    <property type="match status" value="1"/>
</dbReference>
<dbReference type="RefSeq" id="WP_307311375.1">
    <property type="nucleotide sequence ID" value="NZ_JAUSRE010000025.1"/>
</dbReference>